<feature type="region of interest" description="Disordered" evidence="1">
    <location>
        <begin position="172"/>
        <end position="193"/>
    </location>
</feature>
<dbReference type="OrthoDB" id="195548at2759"/>
<sequence>MTAQVVMEYREDDPSYWRRKALLSEIGDDGQGTSGGGISVSSFFPITRYYEAADKVLAAFEDAVGRGDLDSTFVYGKRFCTFCIESIPKHDYYLSAKYKNLRHKYTRDAETVLKHLDEVKAKMNAEERVKHKKRMELARQEAARREAERKRQEAILREKERAKYQELMKRAELQRQNNNAKTATSSNANGGKDVQASAMNKLELLMKQTSASKVATPPDPQSQNRPSGRYFLADTDDEETEQPPVNGQKICIGAPLPPPMPPPPAYGDAKARIPNGSLPPALSPPSTSPSAATTTETPPPYDFAINTQRHNPFLGPATGASYALPPPVQPWENNNNNGHVRPPSYNAVSGTSSSSPSHQLPDPPTKRYPTQSQQPPKRKKKVSVRQLRETARRRYGDFVQDGIIEIRPIDTYQGRYSQSTNGCTVISPLVVAHHLATSNGVLLPDREIKHVIDNECGPLLREIRGKLGLENHSLIIPSDVHDHLVDKNILKQDHFVGATGGNIINEEHIGEFIKLFQEKRKAGAALFFREHVVSIIKIPVGGGRAYYDLVDSMPGTKDARNNPCASRTRCKSEEALDVLLKWYATKKFTESNCSYIDNNGWNDMMADLDPRVFQGFVWGKDE</sequence>
<feature type="compositionally biased region" description="Low complexity" evidence="1">
    <location>
        <begin position="177"/>
        <end position="189"/>
    </location>
</feature>
<feature type="region of interest" description="Disordered" evidence="1">
    <location>
        <begin position="209"/>
        <end position="387"/>
    </location>
</feature>
<dbReference type="PANTHER" id="PTHR12947:SF13">
    <property type="entry name" value="FI19924P1"/>
    <property type="match status" value="1"/>
</dbReference>
<dbReference type="PANTHER" id="PTHR12947">
    <property type="entry name" value="AMSH-LIKE PROTEASE"/>
    <property type="match status" value="1"/>
</dbReference>
<gene>
    <name evidence="3" type="ORF">SEMRO_301_G111940.1</name>
</gene>
<name>A0A9N8DWK7_9STRA</name>
<protein>
    <recommendedName>
        <fullName evidence="2">USP8 dimerisation domain-containing protein</fullName>
    </recommendedName>
</protein>
<accession>A0A9N8DWK7</accession>
<dbReference type="AlphaFoldDB" id="A0A9N8DWK7"/>
<keyword evidence="4" id="KW-1185">Reference proteome</keyword>
<dbReference type="InterPro" id="IPR015063">
    <property type="entry name" value="USP8_dimer"/>
</dbReference>
<proteinExistence type="predicted"/>
<reference evidence="3" key="1">
    <citation type="submission" date="2020-06" db="EMBL/GenBank/DDBJ databases">
        <authorList>
            <consortium name="Plant Systems Biology data submission"/>
        </authorList>
    </citation>
    <scope>NUCLEOTIDE SEQUENCE</scope>
    <source>
        <strain evidence="3">D6</strain>
    </source>
</reference>
<evidence type="ECO:0000313" key="3">
    <source>
        <dbReference type="EMBL" id="CAB9507319.1"/>
    </source>
</evidence>
<feature type="domain" description="USP8 dimerisation" evidence="2">
    <location>
        <begin position="45"/>
        <end position="124"/>
    </location>
</feature>
<dbReference type="EMBL" id="CAICTM010000300">
    <property type="protein sequence ID" value="CAB9507319.1"/>
    <property type="molecule type" value="Genomic_DNA"/>
</dbReference>
<feature type="compositionally biased region" description="Polar residues" evidence="1">
    <location>
        <begin position="346"/>
        <end position="358"/>
    </location>
</feature>
<dbReference type="Gene3D" id="1.20.58.80">
    <property type="entry name" value="Phosphotransferase system, lactose/cellobiose-type IIA subunit"/>
    <property type="match status" value="1"/>
</dbReference>
<dbReference type="Proteomes" id="UP001153069">
    <property type="component" value="Unassembled WGS sequence"/>
</dbReference>
<organism evidence="3 4">
    <name type="scientific">Seminavis robusta</name>
    <dbReference type="NCBI Taxonomy" id="568900"/>
    <lineage>
        <taxon>Eukaryota</taxon>
        <taxon>Sar</taxon>
        <taxon>Stramenopiles</taxon>
        <taxon>Ochrophyta</taxon>
        <taxon>Bacillariophyta</taxon>
        <taxon>Bacillariophyceae</taxon>
        <taxon>Bacillariophycidae</taxon>
        <taxon>Naviculales</taxon>
        <taxon>Naviculaceae</taxon>
        <taxon>Seminavis</taxon>
    </lineage>
</organism>
<dbReference type="Pfam" id="PF08969">
    <property type="entry name" value="USP8_dimer"/>
    <property type="match status" value="1"/>
</dbReference>
<dbReference type="GO" id="GO:0005768">
    <property type="term" value="C:endosome"/>
    <property type="evidence" value="ECO:0007669"/>
    <property type="project" value="TreeGrafter"/>
</dbReference>
<dbReference type="GO" id="GO:0061578">
    <property type="term" value="F:K63-linked deubiquitinase activity"/>
    <property type="evidence" value="ECO:0007669"/>
    <property type="project" value="TreeGrafter"/>
</dbReference>
<dbReference type="GO" id="GO:0016020">
    <property type="term" value="C:membrane"/>
    <property type="evidence" value="ECO:0007669"/>
    <property type="project" value="TreeGrafter"/>
</dbReference>
<comment type="caution">
    <text evidence="3">The sequence shown here is derived from an EMBL/GenBank/DDBJ whole genome shotgun (WGS) entry which is preliminary data.</text>
</comment>
<dbReference type="GO" id="GO:0070536">
    <property type="term" value="P:protein K63-linked deubiquitination"/>
    <property type="evidence" value="ECO:0007669"/>
    <property type="project" value="TreeGrafter"/>
</dbReference>
<evidence type="ECO:0000259" key="2">
    <source>
        <dbReference type="Pfam" id="PF08969"/>
    </source>
</evidence>
<evidence type="ECO:0000313" key="4">
    <source>
        <dbReference type="Proteomes" id="UP001153069"/>
    </source>
</evidence>
<feature type="compositionally biased region" description="Pro residues" evidence="1">
    <location>
        <begin position="255"/>
        <end position="265"/>
    </location>
</feature>
<evidence type="ECO:0000256" key="1">
    <source>
        <dbReference type="SAM" id="MobiDB-lite"/>
    </source>
</evidence>